<dbReference type="OMA" id="WYSMLTE"/>
<feature type="compositionally biased region" description="Acidic residues" evidence="1">
    <location>
        <begin position="1079"/>
        <end position="1096"/>
    </location>
</feature>
<evidence type="ECO:0000256" key="1">
    <source>
        <dbReference type="SAM" id="MobiDB-lite"/>
    </source>
</evidence>
<feature type="compositionally biased region" description="Polar residues" evidence="1">
    <location>
        <begin position="355"/>
        <end position="365"/>
    </location>
</feature>
<reference evidence="3" key="1">
    <citation type="submission" date="2022-11" db="UniProtKB">
        <authorList>
            <consortium name="EnsemblMetazoa"/>
        </authorList>
    </citation>
    <scope>IDENTIFICATION</scope>
</reference>
<dbReference type="RefSeq" id="XP_038071853.1">
    <property type="nucleotide sequence ID" value="XM_038215925.1"/>
</dbReference>
<dbReference type="GeneID" id="119740580"/>
<dbReference type="PANTHER" id="PTHR47773">
    <property type="entry name" value="SI:DKEY-9I5.2-RELATED"/>
    <property type="match status" value="1"/>
</dbReference>
<evidence type="ECO:0000313" key="3">
    <source>
        <dbReference type="EnsemblMetazoa" id="XP_038071853.1"/>
    </source>
</evidence>
<evidence type="ECO:0000259" key="2">
    <source>
        <dbReference type="Pfam" id="PF20499"/>
    </source>
</evidence>
<feature type="compositionally biased region" description="Low complexity" evidence="1">
    <location>
        <begin position="1428"/>
        <end position="1441"/>
    </location>
</feature>
<keyword evidence="4" id="KW-1185">Reference proteome</keyword>
<feature type="compositionally biased region" description="Low complexity" evidence="1">
    <location>
        <begin position="262"/>
        <end position="277"/>
    </location>
</feature>
<name>A0A914B6V4_PATMI</name>
<dbReference type="EnsemblMetazoa" id="XM_038215925.1">
    <property type="protein sequence ID" value="XP_038071853.1"/>
    <property type="gene ID" value="LOC119740580"/>
</dbReference>
<dbReference type="Proteomes" id="UP000887568">
    <property type="component" value="Unplaced"/>
</dbReference>
<organism evidence="3 4">
    <name type="scientific">Patiria miniata</name>
    <name type="common">Bat star</name>
    <name type="synonym">Asterina miniata</name>
    <dbReference type="NCBI Taxonomy" id="46514"/>
    <lineage>
        <taxon>Eukaryota</taxon>
        <taxon>Metazoa</taxon>
        <taxon>Echinodermata</taxon>
        <taxon>Eleutherozoa</taxon>
        <taxon>Asterozoa</taxon>
        <taxon>Asteroidea</taxon>
        <taxon>Valvatacea</taxon>
        <taxon>Valvatida</taxon>
        <taxon>Asterinidae</taxon>
        <taxon>Patiria</taxon>
    </lineage>
</organism>
<feature type="region of interest" description="Disordered" evidence="1">
    <location>
        <begin position="1478"/>
        <end position="1569"/>
    </location>
</feature>
<sequence>MASGNPDKLLPKFRINDSSVRPDRQQCVLKCTRAAVEYQRKKRDPTPSAADSILWDERTALVGARRRANARGVPNPTEQQYLGQLVITFGKYTHCTFQWLLENDVGYVKYLVDKHIKETHNRAREVPIRDGWVKDLLWRYAESFRQVSTHLEKNIDECVYPVPAFRSRTFSEMWDMYNMYRTVYQNDPQAASQDTVQLCKKAYCSVRYWLEISVKAISSQQLKRFRQYISDKDAKVTTATPNTKDECSTSSIPLKKRKMASESESSPSPVASTSRAPQMASSPRPSPVASTSRALPMASSPRPSPVASTSRALPMASSPRPSAVASTSRAPPMASSPRPSTVASTSRALPMASSPRPSTVASTSRAPPMASSHRSSPVASPEVQEIQVQASEISYEGWCKSWEIDGSGGIPATDRKWLKCDSERGMFGPIQVYKDVKGEYRRRHVLKSDRMWFHPPECPGLAQGSIPAPEHFFHARVFFWRPLGVWQYSIRCPRLNCPGREDSNIFLYRSGYHSKVRQICDISGWYSMLTEVLSCGPCNKAASKSGDKRVKWGRFLAWDMDIIKQLSEAHQAFFPAVLTARRGVDKNVVQLLRDRTEGNTMSKVWRQIQENHCEDYLNRKDMYTTLLYTLAKPGGIVSALGHQFKRPPERHELPSPRLLRHAFLLEEANHVQDYRTQVLSIFGRVLKFDSTKKYACFLLFRQICKKLSGASRGTAEWFTSVGNEKNQIVTFVLTCEESTDKLTPMAEGLMTRYEKAGQPPPEVMYVDRGCCRGHGATAVETLFHTWVDSGMVIRLDAWHWMHRFHCAVRTDSHPKYALFKSALSGAVFAYNRQDLDLLIQAVRDGSPAKYSSLSDEEVVHFHITHDVMKHYVRRITLGVQEGFRRVSDTIEALKGDAGLDENGISLFKSPEAIDEVWAAQQKHLECLQDPPEMSMYSVAKLAVKNGVQLPYYACVRGNNSLEGFHVHLPKMIPGPHCDPRPFQVYLLSGIARWNADREASAVFGRKGRKHRIYSGPLINRLNTRCRALFGEEEIEEENFRIPAESNDELLGLEYLFMQSTGSTDEMHITSSTALRDEGPTEEEEVMTNEESDEGLDDGYNSEADLTQGTAVTPVHMVVTTNETAEALDPACEDVCGMNPLPGFAKVEKLSQLLTNIATDEGKLALSAETRRLVIEAWNQLDEHDKSPQKFQSRYKTHWGNTLYGRTKGDPEDAAITQRVKFRNRYTPAQVIDVKRNRLMYCVVKHIWLRAGGVASPEKCKITKLYERMQQRVMVEDPILSKLGIPLPKVNTKCVREFLRRQEALASTNATSHGNTIIRRWQSVSGAKLPDAPEMPQKRGQTDWPETTYADIPSMAGTKVVKARHDVVEILSTPLPSLGISSSPVSGAAGSHFMTGSLPPQFSSHGPSPVAPRALFTTTGTSPPRVVTSAGPSSGAAGSDLSLGARPLSSVYTGRSPGASRAQFNLAGTLTRPATCSSPFVSSAGRHSGVLVSDSSTTSSKLSLPSVAAGPSSGLSTDPSTSSSQVVASADSSPTWARSTTYSRAQKERRSNKLMPKKTRKESNPTCILCGKPMQGHKKYRKKSFCEDTKRSTSAGFQNREFIHFEHFKIVVDEMLG</sequence>
<feature type="region of interest" description="Disordered" evidence="1">
    <location>
        <begin position="1074"/>
        <end position="1101"/>
    </location>
</feature>
<feature type="compositionally biased region" description="Polar residues" evidence="1">
    <location>
        <begin position="237"/>
        <end position="252"/>
    </location>
</feature>
<feature type="compositionally biased region" description="Polar residues" evidence="1">
    <location>
        <begin position="1534"/>
        <end position="1543"/>
    </location>
</feature>
<protein>
    <recommendedName>
        <fullName evidence="2">DUF6729 domain-containing protein</fullName>
    </recommendedName>
</protein>
<feature type="compositionally biased region" description="Polar residues" evidence="1">
    <location>
        <begin position="279"/>
        <end position="293"/>
    </location>
</feature>
<feature type="compositionally biased region" description="Low complexity" evidence="1">
    <location>
        <begin position="1487"/>
        <end position="1533"/>
    </location>
</feature>
<proteinExistence type="predicted"/>
<feature type="region of interest" description="Disordered" evidence="1">
    <location>
        <begin position="236"/>
        <end position="384"/>
    </location>
</feature>
<feature type="domain" description="DUF6729" evidence="2">
    <location>
        <begin position="448"/>
        <end position="663"/>
    </location>
</feature>
<dbReference type="Pfam" id="PF20499">
    <property type="entry name" value="DUF6729"/>
    <property type="match status" value="1"/>
</dbReference>
<feature type="compositionally biased region" description="Low complexity" evidence="1">
    <location>
        <begin position="325"/>
        <end position="341"/>
    </location>
</feature>
<dbReference type="PANTHER" id="PTHR47773:SF1">
    <property type="entry name" value="C2H2-TYPE DOMAIN-CONTAINING PROTEIN"/>
    <property type="match status" value="1"/>
</dbReference>
<dbReference type="InterPro" id="IPR046616">
    <property type="entry name" value="DUF6729"/>
</dbReference>
<evidence type="ECO:0000313" key="4">
    <source>
        <dbReference type="Proteomes" id="UP000887568"/>
    </source>
</evidence>
<dbReference type="OrthoDB" id="10072098at2759"/>
<feature type="region of interest" description="Disordered" evidence="1">
    <location>
        <begin position="1397"/>
        <end position="1441"/>
    </location>
</feature>
<accession>A0A914B6V4</accession>